<protein>
    <submittedName>
        <fullName evidence="3">Uncharacterized protein</fullName>
    </submittedName>
</protein>
<feature type="region of interest" description="Disordered" evidence="2">
    <location>
        <begin position="50"/>
        <end position="70"/>
    </location>
</feature>
<keyword evidence="1" id="KW-0175">Coiled coil</keyword>
<comment type="caution">
    <text evidence="3">The sequence shown here is derived from an EMBL/GenBank/DDBJ whole genome shotgun (WGS) entry which is preliminary data.</text>
</comment>
<keyword evidence="4" id="KW-1185">Reference proteome</keyword>
<name>A0A9J6AH31_SOLCO</name>
<feature type="coiled-coil region" evidence="1">
    <location>
        <begin position="1"/>
        <end position="42"/>
    </location>
</feature>
<reference evidence="3 4" key="1">
    <citation type="submission" date="2020-09" db="EMBL/GenBank/DDBJ databases">
        <title>De no assembly of potato wild relative species, Solanum commersonii.</title>
        <authorList>
            <person name="Cho K."/>
        </authorList>
    </citation>
    <scope>NUCLEOTIDE SEQUENCE [LARGE SCALE GENOMIC DNA]</scope>
    <source>
        <strain evidence="3">LZ3.2</strain>
        <tissue evidence="3">Leaf</tissue>
    </source>
</reference>
<evidence type="ECO:0000313" key="4">
    <source>
        <dbReference type="Proteomes" id="UP000824120"/>
    </source>
</evidence>
<dbReference type="AlphaFoldDB" id="A0A9J6AH31"/>
<gene>
    <name evidence="3" type="ORF">H5410_008877</name>
</gene>
<sequence>METMEESIDNKSQRLFKIRAELAKLSEQAQILQSEINHLMSNLRENINPNKVAGDVPLAPSAQNISKVGK</sequence>
<dbReference type="EMBL" id="JACXVP010000002">
    <property type="protein sequence ID" value="KAG5623659.1"/>
    <property type="molecule type" value="Genomic_DNA"/>
</dbReference>
<dbReference type="Proteomes" id="UP000824120">
    <property type="component" value="Chromosome 2"/>
</dbReference>
<accession>A0A9J6AH31</accession>
<evidence type="ECO:0000256" key="1">
    <source>
        <dbReference type="SAM" id="Coils"/>
    </source>
</evidence>
<evidence type="ECO:0000313" key="3">
    <source>
        <dbReference type="EMBL" id="KAG5623659.1"/>
    </source>
</evidence>
<organism evidence="3 4">
    <name type="scientific">Solanum commersonii</name>
    <name type="common">Commerson's wild potato</name>
    <name type="synonym">Commerson's nightshade</name>
    <dbReference type="NCBI Taxonomy" id="4109"/>
    <lineage>
        <taxon>Eukaryota</taxon>
        <taxon>Viridiplantae</taxon>
        <taxon>Streptophyta</taxon>
        <taxon>Embryophyta</taxon>
        <taxon>Tracheophyta</taxon>
        <taxon>Spermatophyta</taxon>
        <taxon>Magnoliopsida</taxon>
        <taxon>eudicotyledons</taxon>
        <taxon>Gunneridae</taxon>
        <taxon>Pentapetalae</taxon>
        <taxon>asterids</taxon>
        <taxon>lamiids</taxon>
        <taxon>Solanales</taxon>
        <taxon>Solanaceae</taxon>
        <taxon>Solanoideae</taxon>
        <taxon>Solaneae</taxon>
        <taxon>Solanum</taxon>
    </lineage>
</organism>
<evidence type="ECO:0000256" key="2">
    <source>
        <dbReference type="SAM" id="MobiDB-lite"/>
    </source>
</evidence>
<feature type="compositionally biased region" description="Polar residues" evidence="2">
    <location>
        <begin position="61"/>
        <end position="70"/>
    </location>
</feature>
<proteinExistence type="predicted"/>